<dbReference type="RefSeq" id="WP_207678053.1">
    <property type="nucleotide sequence ID" value="NZ_CP061800.1"/>
</dbReference>
<dbReference type="EC" id="1.17.1.8" evidence="9"/>
<dbReference type="Gene3D" id="3.40.50.720">
    <property type="entry name" value="NAD(P)-binding Rossmann-like Domain"/>
    <property type="match status" value="1"/>
</dbReference>
<evidence type="ECO:0000313" key="14">
    <source>
        <dbReference type="EMBL" id="QTA89428.1"/>
    </source>
</evidence>
<comment type="similarity">
    <text evidence="1">Belongs to the DapB family.</text>
</comment>
<comment type="catalytic activity">
    <reaction evidence="10">
        <text>(S)-2,3,4,5-tetrahydrodipicolinate + NADP(+) + H2O = (2S,4S)-4-hydroxy-2,3,4,5-tetrahydrodipicolinate + NADPH + H(+)</text>
        <dbReference type="Rhea" id="RHEA:35331"/>
        <dbReference type="ChEBI" id="CHEBI:15377"/>
        <dbReference type="ChEBI" id="CHEBI:15378"/>
        <dbReference type="ChEBI" id="CHEBI:16845"/>
        <dbReference type="ChEBI" id="CHEBI:57783"/>
        <dbReference type="ChEBI" id="CHEBI:58349"/>
        <dbReference type="ChEBI" id="CHEBI:67139"/>
        <dbReference type="EC" id="1.17.1.8"/>
    </reaction>
</comment>
<dbReference type="InterPro" id="IPR036291">
    <property type="entry name" value="NAD(P)-bd_dom_sf"/>
</dbReference>
<accession>A0A975GQX9</accession>
<dbReference type="InterPro" id="IPR023940">
    <property type="entry name" value="DHDPR_bac"/>
</dbReference>
<evidence type="ECO:0000256" key="4">
    <source>
        <dbReference type="ARBA" id="ARBA00022915"/>
    </source>
</evidence>
<evidence type="ECO:0000256" key="11">
    <source>
        <dbReference type="ARBA" id="ARBA00049396"/>
    </source>
</evidence>
<evidence type="ECO:0000256" key="8">
    <source>
        <dbReference type="ARBA" id="ARBA00037922"/>
    </source>
</evidence>
<evidence type="ECO:0000256" key="9">
    <source>
        <dbReference type="ARBA" id="ARBA00038983"/>
    </source>
</evidence>
<sequence length="276" mass="30450">MNPIKLMVNGIPGNMAVNVAEHAATNEKFELIPYSLTGPEITQSEYALNSLSVRLIRPEMRDQMIADIKKNKGSFIIVDYTHPSAVNNNATFYCENSIPFVMGTTGGDRNFLTDTVNASSVPAVIAPNMGKQIVGFQAMMEYAANTFPGLFDGYSLEIKESHQKGKADTSGTAKAMVQHFNKLGVPFSEDAIVKERDPEIQKTVWGIPEEHLKGHGWHTYNLVSNDKTVNFTFSHNINGRDVYARGTLDAVAYLFEKVEHGAKGKVFTMIDVLKGN</sequence>
<feature type="domain" description="Dihydrodipicolinate reductase N-terminal" evidence="12">
    <location>
        <begin position="4"/>
        <end position="129"/>
    </location>
</feature>
<evidence type="ECO:0000259" key="13">
    <source>
        <dbReference type="Pfam" id="PF05173"/>
    </source>
</evidence>
<keyword evidence="4" id="KW-0220">Diaminopimelate biosynthesis</keyword>
<dbReference type="PANTHER" id="PTHR20836:SF0">
    <property type="entry name" value="4-HYDROXY-TETRAHYDRODIPICOLINATE REDUCTASE 1, CHLOROPLASTIC-RELATED"/>
    <property type="match status" value="1"/>
</dbReference>
<keyword evidence="15" id="KW-1185">Reference proteome</keyword>
<evidence type="ECO:0000256" key="3">
    <source>
        <dbReference type="ARBA" id="ARBA00022857"/>
    </source>
</evidence>
<keyword evidence="2" id="KW-0028">Amino-acid biosynthesis</keyword>
<dbReference type="GO" id="GO:0009089">
    <property type="term" value="P:lysine biosynthetic process via diaminopimelate"/>
    <property type="evidence" value="ECO:0007669"/>
    <property type="project" value="InterPro"/>
</dbReference>
<dbReference type="GO" id="GO:0008839">
    <property type="term" value="F:4-hydroxy-tetrahydrodipicolinate reductase"/>
    <property type="evidence" value="ECO:0007669"/>
    <property type="project" value="UniProtKB-EC"/>
</dbReference>
<evidence type="ECO:0000256" key="2">
    <source>
        <dbReference type="ARBA" id="ARBA00022605"/>
    </source>
</evidence>
<dbReference type="KEGG" id="dmm:dnm_054810"/>
<comment type="pathway">
    <text evidence="8">Amino-acid biosynthesis; L-lysine biosynthesis via DAP pathway; (S)-tetrahydrodipicolinate from L-aspartate: step 4/4.</text>
</comment>
<keyword evidence="6" id="KW-0520">NAD</keyword>
<dbReference type="PANTHER" id="PTHR20836">
    <property type="entry name" value="DIHYDRODIPICOLINATE REDUCTASE"/>
    <property type="match status" value="1"/>
</dbReference>
<reference evidence="14" key="1">
    <citation type="journal article" date="2021" name="Microb. Physiol.">
        <title>Proteogenomic Insights into the Physiology of Marine, Sulfate-Reducing, Filamentous Desulfonema limicola and Desulfonema magnum.</title>
        <authorList>
            <person name="Schnaars V."/>
            <person name="Wohlbrand L."/>
            <person name="Scheve S."/>
            <person name="Hinrichs C."/>
            <person name="Reinhardt R."/>
            <person name="Rabus R."/>
        </authorList>
    </citation>
    <scope>NUCLEOTIDE SEQUENCE</scope>
    <source>
        <strain evidence="14">4be13</strain>
    </source>
</reference>
<evidence type="ECO:0000256" key="1">
    <source>
        <dbReference type="ARBA" id="ARBA00006642"/>
    </source>
</evidence>
<dbReference type="Pfam" id="PF05173">
    <property type="entry name" value="DapB_C"/>
    <property type="match status" value="1"/>
</dbReference>
<evidence type="ECO:0000256" key="5">
    <source>
        <dbReference type="ARBA" id="ARBA00023002"/>
    </source>
</evidence>
<feature type="domain" description="Dihydrodipicolinate reductase C-terminal" evidence="13">
    <location>
        <begin position="136"/>
        <end position="273"/>
    </location>
</feature>
<evidence type="ECO:0000259" key="12">
    <source>
        <dbReference type="Pfam" id="PF01113"/>
    </source>
</evidence>
<dbReference type="Proteomes" id="UP000663722">
    <property type="component" value="Chromosome"/>
</dbReference>
<dbReference type="SUPFAM" id="SSF51735">
    <property type="entry name" value="NAD(P)-binding Rossmann-fold domains"/>
    <property type="match status" value="1"/>
</dbReference>
<dbReference type="GO" id="GO:0019877">
    <property type="term" value="P:diaminopimelate biosynthetic process"/>
    <property type="evidence" value="ECO:0007669"/>
    <property type="project" value="UniProtKB-KW"/>
</dbReference>
<dbReference type="InterPro" id="IPR011859">
    <property type="entry name" value="Dihydrodipicolinate_Rdtase_pln"/>
</dbReference>
<comment type="catalytic activity">
    <reaction evidence="11">
        <text>(S)-2,3,4,5-tetrahydrodipicolinate + NAD(+) + H2O = (2S,4S)-4-hydroxy-2,3,4,5-tetrahydrodipicolinate + NADH + H(+)</text>
        <dbReference type="Rhea" id="RHEA:35323"/>
        <dbReference type="ChEBI" id="CHEBI:15377"/>
        <dbReference type="ChEBI" id="CHEBI:15378"/>
        <dbReference type="ChEBI" id="CHEBI:16845"/>
        <dbReference type="ChEBI" id="CHEBI:57540"/>
        <dbReference type="ChEBI" id="CHEBI:57945"/>
        <dbReference type="ChEBI" id="CHEBI:67139"/>
        <dbReference type="EC" id="1.17.1.8"/>
    </reaction>
</comment>
<name>A0A975GQX9_9BACT</name>
<evidence type="ECO:0000256" key="6">
    <source>
        <dbReference type="ARBA" id="ARBA00023027"/>
    </source>
</evidence>
<keyword evidence="3" id="KW-0521">NADP</keyword>
<dbReference type="AlphaFoldDB" id="A0A975GQX9"/>
<dbReference type="GO" id="GO:0070402">
    <property type="term" value="F:NADPH binding"/>
    <property type="evidence" value="ECO:0007669"/>
    <property type="project" value="InterPro"/>
</dbReference>
<dbReference type="Gene3D" id="3.30.360.10">
    <property type="entry name" value="Dihydrodipicolinate Reductase, domain 2"/>
    <property type="match status" value="1"/>
</dbReference>
<organism evidence="14 15">
    <name type="scientific">Desulfonema magnum</name>
    <dbReference type="NCBI Taxonomy" id="45655"/>
    <lineage>
        <taxon>Bacteria</taxon>
        <taxon>Pseudomonadati</taxon>
        <taxon>Thermodesulfobacteriota</taxon>
        <taxon>Desulfobacteria</taxon>
        <taxon>Desulfobacterales</taxon>
        <taxon>Desulfococcaceae</taxon>
        <taxon>Desulfonema</taxon>
    </lineage>
</organism>
<gene>
    <name evidence="14" type="primary">dapB</name>
    <name evidence="14" type="ORF">dnm_054810</name>
</gene>
<keyword evidence="7" id="KW-0457">Lysine biosynthesis</keyword>
<dbReference type="InterPro" id="IPR000846">
    <property type="entry name" value="DapB_N"/>
</dbReference>
<evidence type="ECO:0000256" key="7">
    <source>
        <dbReference type="ARBA" id="ARBA00023154"/>
    </source>
</evidence>
<evidence type="ECO:0000313" key="15">
    <source>
        <dbReference type="Proteomes" id="UP000663722"/>
    </source>
</evidence>
<dbReference type="EMBL" id="CP061800">
    <property type="protein sequence ID" value="QTA89428.1"/>
    <property type="molecule type" value="Genomic_DNA"/>
</dbReference>
<evidence type="ECO:0000256" key="10">
    <source>
        <dbReference type="ARBA" id="ARBA00049080"/>
    </source>
</evidence>
<proteinExistence type="inferred from homology"/>
<keyword evidence="5" id="KW-0560">Oxidoreductase</keyword>
<dbReference type="PIRSF" id="PIRSF000161">
    <property type="entry name" value="DHPR"/>
    <property type="match status" value="1"/>
</dbReference>
<dbReference type="InterPro" id="IPR022663">
    <property type="entry name" value="DapB_C"/>
</dbReference>
<protein>
    <recommendedName>
        <fullName evidence="9">4-hydroxy-tetrahydrodipicolinate reductase</fullName>
        <ecNumber evidence="9">1.17.1.8</ecNumber>
    </recommendedName>
</protein>
<dbReference type="Pfam" id="PF01113">
    <property type="entry name" value="DapB_N"/>
    <property type="match status" value="1"/>
</dbReference>
<dbReference type="NCBIfam" id="TIGR02130">
    <property type="entry name" value="dapB_plant"/>
    <property type="match status" value="1"/>
</dbReference>